<protein>
    <recommendedName>
        <fullName evidence="4">PNPLA domain-containing protein</fullName>
    </recommendedName>
</protein>
<dbReference type="AlphaFoldDB" id="A0A2N8L3E7"/>
<gene>
    <name evidence="2" type="ORF">C1O66_02240</name>
</gene>
<evidence type="ECO:0000313" key="3">
    <source>
        <dbReference type="Proteomes" id="UP000235916"/>
    </source>
</evidence>
<keyword evidence="3" id="KW-1185">Reference proteome</keyword>
<dbReference type="SUPFAM" id="SSF52151">
    <property type="entry name" value="FabD/lysophospholipase-like"/>
    <property type="match status" value="2"/>
</dbReference>
<accession>A0A2N8L3E7</accession>
<reference evidence="2 3" key="1">
    <citation type="submission" date="2018-01" db="EMBL/GenBank/DDBJ databases">
        <title>Draft genome sequence of Paucibacter aquatile CR182 isolated from freshwater of the Nakdong River.</title>
        <authorList>
            <person name="Choi A."/>
            <person name="Chung E.J."/>
        </authorList>
    </citation>
    <scope>NUCLEOTIDE SEQUENCE [LARGE SCALE GENOMIC DNA]</scope>
    <source>
        <strain evidence="2 3">CR182</strain>
    </source>
</reference>
<dbReference type="InterPro" id="IPR016035">
    <property type="entry name" value="Acyl_Trfase/lysoPLipase"/>
</dbReference>
<evidence type="ECO:0008006" key="4">
    <source>
        <dbReference type="Google" id="ProtNLM"/>
    </source>
</evidence>
<evidence type="ECO:0000256" key="1">
    <source>
        <dbReference type="SAM" id="MobiDB-lite"/>
    </source>
</evidence>
<organism evidence="2 3">
    <name type="scientific">Kinneretia aquatilis</name>
    <dbReference type="NCBI Taxonomy" id="2070761"/>
    <lineage>
        <taxon>Bacteria</taxon>
        <taxon>Pseudomonadati</taxon>
        <taxon>Pseudomonadota</taxon>
        <taxon>Betaproteobacteria</taxon>
        <taxon>Burkholderiales</taxon>
        <taxon>Sphaerotilaceae</taxon>
        <taxon>Roseateles</taxon>
    </lineage>
</organism>
<proteinExistence type="predicted"/>
<dbReference type="OrthoDB" id="8480005at2"/>
<evidence type="ECO:0000313" key="2">
    <source>
        <dbReference type="EMBL" id="PND40224.1"/>
    </source>
</evidence>
<dbReference type="Proteomes" id="UP000235916">
    <property type="component" value="Unassembled WGS sequence"/>
</dbReference>
<sequence length="563" mass="61146">MDSNRLVAGITVLARGSQTLGTAPIPNPADRQHPGDGLEGLPQAVPGAVGLCLSGGGSRALSCAMGQLRALRWLGKLDELFVISSVSGGSWANSLFTYLPEHISDDDFLGQPVLDPSQLSLLIGPHRLDHLPPHNLGEVPTRLGLWRDLDAILTLKERHGYANDELWQGLIGEQVFKPYGLWQPDASGHDPRYFTWTRRYLQGQNGILAHNPGLKPGSFLCVERARPFAIFNTALFSNDGPDADLIPFECNFQLGVRHNFPAQPSQQGAIGGGLLDAFAMGGRYLGEANGGGWVSSGRPARPFALNDIAGCSSAAFAQMLEEQYPVLSGLVPRYPYWPVAERAEQDTLHYRFADGGSLENLGLNALLARGLRRLIVCVNTDQAISRDPASGDIVLSDDLPPLFGLQPFQPGLGYLPYSAQQPGQGAARLYRHNQVFARQAFAQLQAGLFAARQAGGAILFRQRLPVLANDWFDVPAQDSVELLWVYNDFVSSWWKALPFDVRAALELESGGNFPRYNTFTQLELSATLVNALAHLSCWCLASDSTLGNQGGLSNAQMLTSMFD</sequence>
<dbReference type="Gene3D" id="3.40.1090.10">
    <property type="entry name" value="Cytosolic phospholipase A2 catalytic domain"/>
    <property type="match status" value="1"/>
</dbReference>
<dbReference type="EMBL" id="POSP01000001">
    <property type="protein sequence ID" value="PND40224.1"/>
    <property type="molecule type" value="Genomic_DNA"/>
</dbReference>
<comment type="caution">
    <text evidence="2">The sequence shown here is derived from an EMBL/GenBank/DDBJ whole genome shotgun (WGS) entry which is preliminary data.</text>
</comment>
<dbReference type="RefSeq" id="WP_102766358.1">
    <property type="nucleotide sequence ID" value="NZ_POSP01000001.1"/>
</dbReference>
<name>A0A2N8L3E7_9BURK</name>
<feature type="region of interest" description="Disordered" evidence="1">
    <location>
        <begin position="19"/>
        <end position="38"/>
    </location>
</feature>